<feature type="domain" description="LNR" evidence="5">
    <location>
        <begin position="264"/>
        <end position="301"/>
    </location>
</feature>
<dbReference type="InterPro" id="IPR000800">
    <property type="entry name" value="Notch_dom"/>
</dbReference>
<proteinExistence type="predicted"/>
<keyword evidence="3" id="KW-0325">Glycoprotein</keyword>
<dbReference type="AlphaFoldDB" id="A0A1A8IWN1"/>
<dbReference type="GO" id="GO:0004222">
    <property type="term" value="F:metalloendopeptidase activity"/>
    <property type="evidence" value="ECO:0007669"/>
    <property type="project" value="TreeGrafter"/>
</dbReference>
<dbReference type="PANTHER" id="PTHR46130:SF1">
    <property type="entry name" value="PAPPALYSIN-2"/>
    <property type="match status" value="1"/>
</dbReference>
<evidence type="ECO:0000259" key="5">
    <source>
        <dbReference type="SMART" id="SM00004"/>
    </source>
</evidence>
<feature type="compositionally biased region" description="Basic and acidic residues" evidence="4">
    <location>
        <begin position="324"/>
        <end position="341"/>
    </location>
</feature>
<dbReference type="EMBL" id="HAED01014463">
    <property type="protein sequence ID" value="SBR00908.1"/>
    <property type="molecule type" value="Transcribed_RNA"/>
</dbReference>
<reference evidence="6" key="2">
    <citation type="submission" date="2016-06" db="EMBL/GenBank/DDBJ databases">
        <title>The genome of a short-lived fish provides insights into sex chromosome evolution and the genetic control of aging.</title>
        <authorList>
            <person name="Reichwald K."/>
            <person name="Felder M."/>
            <person name="Petzold A."/>
            <person name="Koch P."/>
            <person name="Groth M."/>
            <person name="Platzer M."/>
        </authorList>
    </citation>
    <scope>NUCLEOTIDE SEQUENCE</scope>
    <source>
        <tissue evidence="6">Brain</tissue>
    </source>
</reference>
<protein>
    <submittedName>
        <fullName evidence="6">Pappalysin 2</fullName>
    </submittedName>
</protein>
<dbReference type="GO" id="GO:0005615">
    <property type="term" value="C:extracellular space"/>
    <property type="evidence" value="ECO:0007669"/>
    <property type="project" value="TreeGrafter"/>
</dbReference>
<organism evidence="6">
    <name type="scientific">Nothobranchius kuhntae</name>
    <name type="common">Beira killifish</name>
    <dbReference type="NCBI Taxonomy" id="321403"/>
    <lineage>
        <taxon>Eukaryota</taxon>
        <taxon>Metazoa</taxon>
        <taxon>Chordata</taxon>
        <taxon>Craniata</taxon>
        <taxon>Vertebrata</taxon>
        <taxon>Euteleostomi</taxon>
        <taxon>Actinopterygii</taxon>
        <taxon>Neopterygii</taxon>
        <taxon>Teleostei</taxon>
        <taxon>Neoteleostei</taxon>
        <taxon>Acanthomorphata</taxon>
        <taxon>Ovalentaria</taxon>
        <taxon>Atherinomorphae</taxon>
        <taxon>Cyprinodontiformes</taxon>
        <taxon>Nothobranchiidae</taxon>
        <taxon>Nothobranchius</taxon>
    </lineage>
</organism>
<evidence type="ECO:0000256" key="2">
    <source>
        <dbReference type="ARBA" id="ARBA00023157"/>
    </source>
</evidence>
<evidence type="ECO:0000256" key="1">
    <source>
        <dbReference type="ARBA" id="ARBA00022737"/>
    </source>
</evidence>
<reference evidence="6" key="1">
    <citation type="submission" date="2016-05" db="EMBL/GenBank/DDBJ databases">
        <authorList>
            <person name="Lavstsen T."/>
            <person name="Jespersen J.S."/>
        </authorList>
    </citation>
    <scope>NUCLEOTIDE SEQUENCE</scope>
    <source>
        <tissue evidence="6">Brain</tissue>
    </source>
</reference>
<dbReference type="SMART" id="SM00004">
    <property type="entry name" value="NL"/>
    <property type="match status" value="1"/>
</dbReference>
<gene>
    <name evidence="6" type="primary">PAPPA2</name>
</gene>
<accession>A0A1A8IWN1</accession>
<sequence>MVYLASDGSWSGEQYRRKTTILLSDANGKNHSIGTHDLSCHRNPLVVNVTHDLSQPFFLTSSVILLFSSPFVAHLRPDRVRIRGCLRQPCQIDSCSPPQVKHASIRCTGGEASRCSVQCHQGFTITVLNGRGTPSNQKAIELGLYSCTNGLRYNTRCTLQCPDASENMEIRCAKNGKWTAEFTMCSTLQGSCSSPPDLHSVEYSCDQGMEIGDVCYPTCAVVVNVDLHDPVVLPSGVTVDALKHWMLPNAVQSIVCTGLMKWYPDPQNIHCIPSCEPFGGDGWCDTINNRAYCQYDGGDCCPSTLSTRKVIQFGADCSEDECTCRDPDAEENKSRAKRLDGEGGAGGRMQ</sequence>
<dbReference type="PANTHER" id="PTHR46130">
    <property type="entry name" value="LAMGL DOMAIN-CONTAINING PROTEIN"/>
    <property type="match status" value="1"/>
</dbReference>
<evidence type="ECO:0000256" key="4">
    <source>
        <dbReference type="SAM" id="MobiDB-lite"/>
    </source>
</evidence>
<feature type="region of interest" description="Disordered" evidence="4">
    <location>
        <begin position="324"/>
        <end position="350"/>
    </location>
</feature>
<evidence type="ECO:0000256" key="3">
    <source>
        <dbReference type="ARBA" id="ARBA00023180"/>
    </source>
</evidence>
<keyword evidence="1" id="KW-0677">Repeat</keyword>
<keyword evidence="2" id="KW-1015">Disulfide bond</keyword>
<evidence type="ECO:0000313" key="6">
    <source>
        <dbReference type="EMBL" id="SBR00908.1"/>
    </source>
</evidence>
<dbReference type="InterPro" id="IPR043543">
    <property type="entry name" value="PAPPA/PAPPA2"/>
</dbReference>
<name>A0A1A8IWN1_NOTKU</name>
<dbReference type="GO" id="GO:0007166">
    <property type="term" value="P:cell surface receptor signaling pathway"/>
    <property type="evidence" value="ECO:0007669"/>
    <property type="project" value="TreeGrafter"/>
</dbReference>
<dbReference type="GO" id="GO:0006508">
    <property type="term" value="P:proteolysis"/>
    <property type="evidence" value="ECO:0007669"/>
    <property type="project" value="TreeGrafter"/>
</dbReference>